<keyword evidence="1" id="KW-0812">Transmembrane</keyword>
<dbReference type="AlphaFoldDB" id="A0A378ICB7"/>
<evidence type="ECO:0000313" key="2">
    <source>
        <dbReference type="EMBL" id="KTC71692.1"/>
    </source>
</evidence>
<feature type="transmembrane region" description="Helical" evidence="1">
    <location>
        <begin position="12"/>
        <end position="32"/>
    </location>
</feature>
<dbReference type="Proteomes" id="UP000054735">
    <property type="component" value="Unassembled WGS sequence"/>
</dbReference>
<reference evidence="2 4" key="1">
    <citation type="submission" date="2015-11" db="EMBL/GenBank/DDBJ databases">
        <title>Genomic analysis of 38 Legionella species identifies large and diverse effector repertoires.</title>
        <authorList>
            <person name="Burstein D."/>
            <person name="Amaro F."/>
            <person name="Zusman T."/>
            <person name="Lifshitz Z."/>
            <person name="Cohen O."/>
            <person name="Gilbert J.A."/>
            <person name="Pupko T."/>
            <person name="Shuman H.A."/>
            <person name="Segal G."/>
        </authorList>
    </citation>
    <scope>NUCLEOTIDE SEQUENCE [LARGE SCALE GENOMIC DNA]</scope>
    <source>
        <strain evidence="2 4">CDC#1407-AL-14</strain>
    </source>
</reference>
<keyword evidence="1" id="KW-0472">Membrane</keyword>
<evidence type="ECO:0000256" key="1">
    <source>
        <dbReference type="SAM" id="Phobius"/>
    </source>
</evidence>
<feature type="transmembrane region" description="Helical" evidence="1">
    <location>
        <begin position="117"/>
        <end position="144"/>
    </location>
</feature>
<evidence type="ECO:0008006" key="6">
    <source>
        <dbReference type="Google" id="ProtNLM"/>
    </source>
</evidence>
<dbReference type="STRING" id="28083.Lbir_1547"/>
<evidence type="ECO:0000313" key="5">
    <source>
        <dbReference type="Proteomes" id="UP000255066"/>
    </source>
</evidence>
<name>A0A378ICB7_9GAMM</name>
<feature type="transmembrane region" description="Helical" evidence="1">
    <location>
        <begin position="44"/>
        <end position="64"/>
    </location>
</feature>
<keyword evidence="1" id="KW-1133">Transmembrane helix</keyword>
<proteinExistence type="predicted"/>
<protein>
    <recommendedName>
        <fullName evidence="6">Transmembrane protein</fullName>
    </recommendedName>
</protein>
<reference evidence="3 5" key="2">
    <citation type="submission" date="2018-06" db="EMBL/GenBank/DDBJ databases">
        <authorList>
            <consortium name="Pathogen Informatics"/>
            <person name="Doyle S."/>
        </authorList>
    </citation>
    <scope>NUCLEOTIDE SEQUENCE [LARGE SCALE GENOMIC DNA]</scope>
    <source>
        <strain evidence="3 5">NCTC12437</strain>
    </source>
</reference>
<dbReference type="EMBL" id="LNXT01000019">
    <property type="protein sequence ID" value="KTC71692.1"/>
    <property type="molecule type" value="Genomic_DNA"/>
</dbReference>
<dbReference type="Proteomes" id="UP000255066">
    <property type="component" value="Unassembled WGS sequence"/>
</dbReference>
<organism evidence="3 5">
    <name type="scientific">Legionella birminghamensis</name>
    <dbReference type="NCBI Taxonomy" id="28083"/>
    <lineage>
        <taxon>Bacteria</taxon>
        <taxon>Pseudomonadati</taxon>
        <taxon>Pseudomonadota</taxon>
        <taxon>Gammaproteobacteria</taxon>
        <taxon>Legionellales</taxon>
        <taxon>Legionellaceae</taxon>
        <taxon>Legionella</taxon>
    </lineage>
</organism>
<evidence type="ECO:0000313" key="3">
    <source>
        <dbReference type="EMBL" id="STX32470.1"/>
    </source>
</evidence>
<keyword evidence="4" id="KW-1185">Reference proteome</keyword>
<feature type="transmembrane region" description="Helical" evidence="1">
    <location>
        <begin position="76"/>
        <end position="97"/>
    </location>
</feature>
<sequence>MNTSEQKPISPRFAASIFFGIFALLFLIFTRYTLLPLKVNQGFSLGYALIIVPLFGMILGALFGNQLVKPSRWWRPFLLGLLLAIVYLLLISLAVLINSYWNDPNFSKLSFRDYWVVYGAIFLSVTFIIGPWLMPVTALIAVYFNKHFFPGLRDVDKLRHKES</sequence>
<accession>A0A378ICB7</accession>
<dbReference type="RefSeq" id="WP_058523606.1">
    <property type="nucleotide sequence ID" value="NZ_CAAAHV010000001.1"/>
</dbReference>
<evidence type="ECO:0000313" key="4">
    <source>
        <dbReference type="Proteomes" id="UP000054735"/>
    </source>
</evidence>
<gene>
    <name evidence="2" type="ORF">Lbir_1547</name>
    <name evidence="3" type="ORF">NCTC12437_02255</name>
</gene>
<dbReference type="EMBL" id="UGNW01000001">
    <property type="protein sequence ID" value="STX32470.1"/>
    <property type="molecule type" value="Genomic_DNA"/>
</dbReference>
<dbReference type="OrthoDB" id="5653564at2"/>